<gene>
    <name evidence="3" type="ORF">CCR87_05335</name>
</gene>
<keyword evidence="1" id="KW-0732">Signal</keyword>
<name>A0A934WFM4_9RHOB</name>
<comment type="caution">
    <text evidence="3">The sequence shown here is derived from an EMBL/GenBank/DDBJ whole genome shotgun (WGS) entry which is preliminary data.</text>
</comment>
<sequence>MAAPVVVIGAGMAGLACAGRLAQAGVPTLVLDKGRGIGGRLATRRATVAGAAVQFDHGAQYMTAREPAFAALLEGMAMRGAVARWQDGSDRAHWVGAPGMSALPRAMADGLDIRQATEVRALRPGPDGWTVTTETEAIAARAVVLTVPAPQVAPLLEDGHPLARAVAGVALAPCLTLMAAFAADAPIPFASAAHTDEALAWIACDVTKPGRPRGPVTWVAQAAPDWSARHLEASPAALAPRMLALLAGRLGLSADAALHASAHRWRYARVTAPLGQPFVRHAGLWLGGDWCLGPRVEAAWASGTAIAADMLERADVA</sequence>
<dbReference type="PRINTS" id="PR00420">
    <property type="entry name" value="RNGMNOXGNASE"/>
</dbReference>
<dbReference type="Gene3D" id="3.90.660.10">
    <property type="match status" value="1"/>
</dbReference>
<reference evidence="3" key="1">
    <citation type="submission" date="2017-05" db="EMBL/GenBank/DDBJ databases">
        <authorList>
            <person name="Imhoff J.F."/>
            <person name="Rahn T."/>
            <person name="Kuenzel S."/>
            <person name="Neulinger S.C."/>
        </authorList>
    </citation>
    <scope>NUCLEOTIDE SEQUENCE</scope>
    <source>
        <strain evidence="3">LMG 28126</strain>
    </source>
</reference>
<dbReference type="Pfam" id="PF01593">
    <property type="entry name" value="Amino_oxidase"/>
    <property type="match status" value="1"/>
</dbReference>
<feature type="signal peptide" evidence="1">
    <location>
        <begin position="1"/>
        <end position="18"/>
    </location>
</feature>
<feature type="domain" description="Amine oxidase" evidence="2">
    <location>
        <begin position="89"/>
        <end position="311"/>
    </location>
</feature>
<protein>
    <submittedName>
        <fullName evidence="3">Deoxyribodipyrimidine photolyase</fullName>
    </submittedName>
</protein>
<accession>A0A934WFM4</accession>
<feature type="chain" id="PRO_5037528451" evidence="1">
    <location>
        <begin position="19"/>
        <end position="317"/>
    </location>
</feature>
<dbReference type="EMBL" id="NHSD01000164">
    <property type="protein sequence ID" value="MBK5926775.1"/>
    <property type="molecule type" value="Genomic_DNA"/>
</dbReference>
<organism evidence="3 4">
    <name type="scientific">Rhodobaculum claviforme</name>
    <dbReference type="NCBI Taxonomy" id="1549854"/>
    <lineage>
        <taxon>Bacteria</taxon>
        <taxon>Pseudomonadati</taxon>
        <taxon>Pseudomonadota</taxon>
        <taxon>Alphaproteobacteria</taxon>
        <taxon>Rhodobacterales</taxon>
        <taxon>Paracoccaceae</taxon>
        <taxon>Rhodobaculum</taxon>
    </lineage>
</organism>
<dbReference type="SUPFAM" id="SSF51905">
    <property type="entry name" value="FAD/NAD(P)-binding domain"/>
    <property type="match status" value="1"/>
</dbReference>
<dbReference type="InterPro" id="IPR002937">
    <property type="entry name" value="Amino_oxidase"/>
</dbReference>
<dbReference type="Proteomes" id="UP000706333">
    <property type="component" value="Unassembled WGS sequence"/>
</dbReference>
<dbReference type="GO" id="GO:0016491">
    <property type="term" value="F:oxidoreductase activity"/>
    <property type="evidence" value="ECO:0007669"/>
    <property type="project" value="InterPro"/>
</dbReference>
<evidence type="ECO:0000313" key="3">
    <source>
        <dbReference type="EMBL" id="MBK5926775.1"/>
    </source>
</evidence>
<keyword evidence="4" id="KW-1185">Reference proteome</keyword>
<evidence type="ECO:0000259" key="2">
    <source>
        <dbReference type="Pfam" id="PF01593"/>
    </source>
</evidence>
<dbReference type="InterPro" id="IPR036188">
    <property type="entry name" value="FAD/NAD-bd_sf"/>
</dbReference>
<dbReference type="Pfam" id="PF13450">
    <property type="entry name" value="NAD_binding_8"/>
    <property type="match status" value="1"/>
</dbReference>
<dbReference type="Gene3D" id="3.50.50.60">
    <property type="entry name" value="FAD/NAD(P)-binding domain"/>
    <property type="match status" value="1"/>
</dbReference>
<evidence type="ECO:0000313" key="4">
    <source>
        <dbReference type="Proteomes" id="UP000706333"/>
    </source>
</evidence>
<dbReference type="RefSeq" id="WP_201156542.1">
    <property type="nucleotide sequence ID" value="NZ_NHSD01000164.1"/>
</dbReference>
<dbReference type="AlphaFoldDB" id="A0A934WFM4"/>
<dbReference type="PANTHER" id="PTHR16128">
    <property type="entry name" value="FAD/NAD(P)-BINDING OXIDOREDUCTASE FAMILY PROTEIN"/>
    <property type="match status" value="1"/>
</dbReference>
<dbReference type="PANTHER" id="PTHR16128:SF5">
    <property type="entry name" value="FAD_NAD(P)-BINDING OXIDOREDUCTASE FAMILY PROTEIN"/>
    <property type="match status" value="1"/>
</dbReference>
<evidence type="ECO:0000256" key="1">
    <source>
        <dbReference type="SAM" id="SignalP"/>
    </source>
</evidence>
<proteinExistence type="predicted"/>
<reference evidence="3" key="2">
    <citation type="journal article" date="2020" name="Microorganisms">
        <title>Osmotic Adaptation and Compatible Solute Biosynthesis of Phototrophic Bacteria as Revealed from Genome Analyses.</title>
        <authorList>
            <person name="Imhoff J.F."/>
            <person name="Rahn T."/>
            <person name="Kunzel S."/>
            <person name="Keller A."/>
            <person name="Neulinger S.C."/>
        </authorList>
    </citation>
    <scope>NUCLEOTIDE SEQUENCE</scope>
    <source>
        <strain evidence="3">LMG 28126</strain>
    </source>
</reference>